<comment type="caution">
    <text evidence="3">The sequence shown here is derived from an EMBL/GenBank/DDBJ whole genome shotgun (WGS) entry which is preliminary data.</text>
</comment>
<evidence type="ECO:0000259" key="2">
    <source>
        <dbReference type="Pfam" id="PF20237"/>
    </source>
</evidence>
<keyword evidence="1" id="KW-1133">Transmembrane helix</keyword>
<feature type="transmembrane region" description="Helical" evidence="1">
    <location>
        <begin position="230"/>
        <end position="247"/>
    </location>
</feature>
<keyword evidence="4" id="KW-1185">Reference proteome</keyword>
<protein>
    <recommendedName>
        <fullName evidence="2">DUF6594 domain-containing protein</fullName>
    </recommendedName>
</protein>
<evidence type="ECO:0000313" key="3">
    <source>
        <dbReference type="EMBL" id="KAK0741610.1"/>
    </source>
</evidence>
<proteinExistence type="predicted"/>
<keyword evidence="1" id="KW-0472">Membrane</keyword>
<evidence type="ECO:0000256" key="1">
    <source>
        <dbReference type="SAM" id="Phobius"/>
    </source>
</evidence>
<organism evidence="3 4">
    <name type="scientific">Apiosordaria backusii</name>
    <dbReference type="NCBI Taxonomy" id="314023"/>
    <lineage>
        <taxon>Eukaryota</taxon>
        <taxon>Fungi</taxon>
        <taxon>Dikarya</taxon>
        <taxon>Ascomycota</taxon>
        <taxon>Pezizomycotina</taxon>
        <taxon>Sordariomycetes</taxon>
        <taxon>Sordariomycetidae</taxon>
        <taxon>Sordariales</taxon>
        <taxon>Lasiosphaeriaceae</taxon>
        <taxon>Apiosordaria</taxon>
    </lineage>
</organism>
<reference evidence="3" key="1">
    <citation type="submission" date="2023-06" db="EMBL/GenBank/DDBJ databases">
        <title>Genome-scale phylogeny and comparative genomics of the fungal order Sordariales.</title>
        <authorList>
            <consortium name="Lawrence Berkeley National Laboratory"/>
            <person name="Hensen N."/>
            <person name="Bonometti L."/>
            <person name="Westerberg I."/>
            <person name="Brannstrom I.O."/>
            <person name="Guillou S."/>
            <person name="Cros-Aarteil S."/>
            <person name="Calhoun S."/>
            <person name="Haridas S."/>
            <person name="Kuo A."/>
            <person name="Mondo S."/>
            <person name="Pangilinan J."/>
            <person name="Riley R."/>
            <person name="Labutti K."/>
            <person name="Andreopoulos B."/>
            <person name="Lipzen A."/>
            <person name="Chen C."/>
            <person name="Yanf M."/>
            <person name="Daum C."/>
            <person name="Ng V."/>
            <person name="Clum A."/>
            <person name="Steindorff A."/>
            <person name="Ohm R."/>
            <person name="Martin F."/>
            <person name="Silar P."/>
            <person name="Natvig D."/>
            <person name="Lalanne C."/>
            <person name="Gautier V."/>
            <person name="Ament-Velasquez S.L."/>
            <person name="Kruys A."/>
            <person name="Hutchinson M.I."/>
            <person name="Powell A.J."/>
            <person name="Barry K."/>
            <person name="Miller A.N."/>
            <person name="Grigoriev I.V."/>
            <person name="Debuchy R."/>
            <person name="Gladieux P."/>
            <person name="Thoren M.H."/>
            <person name="Johannesson H."/>
        </authorList>
    </citation>
    <scope>NUCLEOTIDE SEQUENCE</scope>
    <source>
        <strain evidence="3">CBS 540.89</strain>
    </source>
</reference>
<accession>A0AA40ELN1</accession>
<sequence length="269" mass="30165">MESDNKNLVEYVKRSLEAEEEFHFLRFEFLQRLNITQIQLDLIRMKSNINGDGALSDVNKSLLTSRLADYATAINNYHTLRSKRLLPRPEMRRRKFLLQRFFQSQTLDKGDPFSSHYSYFTDDTTHIDPLRALFMHHLPSWFTFSHEERIEREKEYNDGKPPKDVSTPVDRLARLSVAITGGAFLIVPMLIMTLPLGSQSELRSLVTVTMAVLLFALCLGFVVKVSNVETLVATATYAAVLVVFVGTSQGGSGGGFVEGAPGNITGIGT</sequence>
<dbReference type="InterPro" id="IPR046529">
    <property type="entry name" value="DUF6594"/>
</dbReference>
<evidence type="ECO:0000313" key="4">
    <source>
        <dbReference type="Proteomes" id="UP001172159"/>
    </source>
</evidence>
<dbReference type="Pfam" id="PF20237">
    <property type="entry name" value="DUF6594"/>
    <property type="match status" value="1"/>
</dbReference>
<keyword evidence="1" id="KW-0812">Transmembrane</keyword>
<dbReference type="Proteomes" id="UP001172159">
    <property type="component" value="Unassembled WGS sequence"/>
</dbReference>
<dbReference type="EMBL" id="JAUKTV010000003">
    <property type="protein sequence ID" value="KAK0741610.1"/>
    <property type="molecule type" value="Genomic_DNA"/>
</dbReference>
<feature type="transmembrane region" description="Helical" evidence="1">
    <location>
        <begin position="202"/>
        <end position="223"/>
    </location>
</feature>
<feature type="domain" description="DUF6594" evidence="2">
    <location>
        <begin position="26"/>
        <end position="242"/>
    </location>
</feature>
<name>A0AA40ELN1_9PEZI</name>
<gene>
    <name evidence="3" type="ORF">B0T21DRAFT_359764</name>
</gene>
<dbReference type="AlphaFoldDB" id="A0AA40ELN1"/>
<feature type="transmembrane region" description="Helical" evidence="1">
    <location>
        <begin position="172"/>
        <end position="196"/>
    </location>
</feature>